<gene>
    <name evidence="1" type="ORF">A3J15_00235</name>
</gene>
<dbReference type="CDD" id="cd02440">
    <property type="entry name" value="AdoMet_MTases"/>
    <property type="match status" value="1"/>
</dbReference>
<evidence type="ECO:0000313" key="2">
    <source>
        <dbReference type="Proteomes" id="UP000176376"/>
    </source>
</evidence>
<reference evidence="1 2" key="1">
    <citation type="journal article" date="2016" name="Nat. Commun.">
        <title>Thousands of microbial genomes shed light on interconnected biogeochemical processes in an aquifer system.</title>
        <authorList>
            <person name="Anantharaman K."/>
            <person name="Brown C.T."/>
            <person name="Hug L.A."/>
            <person name="Sharon I."/>
            <person name="Castelle C.J."/>
            <person name="Probst A.J."/>
            <person name="Thomas B.C."/>
            <person name="Singh A."/>
            <person name="Wilkins M.J."/>
            <person name="Karaoz U."/>
            <person name="Brodie E.L."/>
            <person name="Williams K.H."/>
            <person name="Hubbard S.S."/>
            <person name="Banfield J.F."/>
        </authorList>
    </citation>
    <scope>NUCLEOTIDE SEQUENCE [LARGE SCALE GENOMIC DNA]</scope>
</reference>
<dbReference type="SUPFAM" id="SSF53335">
    <property type="entry name" value="S-adenosyl-L-methionine-dependent methyltransferases"/>
    <property type="match status" value="1"/>
</dbReference>
<dbReference type="Gene3D" id="3.40.50.150">
    <property type="entry name" value="Vaccinia Virus protein VP39"/>
    <property type="match status" value="1"/>
</dbReference>
<proteinExistence type="predicted"/>
<sequence>MSKTVNLCIACKSQTAYFCRLPAYADITGTLKTNEYVDYVFCRKCKTIQQSPLPHANKLLESVKKTYANTKDKQEFEIEVSENAKSQHRKIVSTLIKLGIATHVLEIGCGIGALCQMMINQNINCTGIDVAYEIVRLAQDRGLPVNQQDFKKIKKKNLYNAIVMSHVFEHLSDPDETLHKIHGLLKPKGYFLTAQPTAFMTHFLNSIFSLNRSRSRSLLKLGYLNLNPWHIIIYSILGMKILADRHGFETIEIVPMPSVKGDGIFKIIRPVYNFFNRIGEIAFPSKWPFHVAHLFIMRKK</sequence>
<comment type="caution">
    <text evidence="1">The sequence shown here is derived from an EMBL/GenBank/DDBJ whole genome shotgun (WGS) entry which is preliminary data.</text>
</comment>
<protein>
    <recommendedName>
        <fullName evidence="3">Methyltransferase type 11</fullName>
    </recommendedName>
</protein>
<evidence type="ECO:0000313" key="1">
    <source>
        <dbReference type="EMBL" id="OGK57157.1"/>
    </source>
</evidence>
<dbReference type="AlphaFoldDB" id="A0A1F7JNJ7"/>
<organism evidence="1 2">
    <name type="scientific">Candidatus Roizmanbacteria bacterium RIFCSPLOWO2_02_FULL_38_10</name>
    <dbReference type="NCBI Taxonomy" id="1802074"/>
    <lineage>
        <taxon>Bacteria</taxon>
        <taxon>Candidatus Roizmaniibacteriota</taxon>
    </lineage>
</organism>
<dbReference type="STRING" id="1802074.A3J15_00235"/>
<dbReference type="Pfam" id="PF13489">
    <property type="entry name" value="Methyltransf_23"/>
    <property type="match status" value="1"/>
</dbReference>
<accession>A0A1F7JNJ7</accession>
<name>A0A1F7JNJ7_9BACT</name>
<dbReference type="Proteomes" id="UP000176376">
    <property type="component" value="Unassembled WGS sequence"/>
</dbReference>
<evidence type="ECO:0008006" key="3">
    <source>
        <dbReference type="Google" id="ProtNLM"/>
    </source>
</evidence>
<dbReference type="InterPro" id="IPR029063">
    <property type="entry name" value="SAM-dependent_MTases_sf"/>
</dbReference>
<dbReference type="PANTHER" id="PTHR43861">
    <property type="entry name" value="TRANS-ACONITATE 2-METHYLTRANSFERASE-RELATED"/>
    <property type="match status" value="1"/>
</dbReference>
<dbReference type="EMBL" id="MGAY01000011">
    <property type="protein sequence ID" value="OGK57157.1"/>
    <property type="molecule type" value="Genomic_DNA"/>
</dbReference>